<dbReference type="GO" id="GO:0009368">
    <property type="term" value="C:endopeptidase Clp complex"/>
    <property type="evidence" value="ECO:0007669"/>
    <property type="project" value="TreeGrafter"/>
</dbReference>
<comment type="similarity">
    <text evidence="1 6">Belongs to the peptidase S14 family.</text>
</comment>
<evidence type="ECO:0000256" key="6">
    <source>
        <dbReference type="RuleBase" id="RU003567"/>
    </source>
</evidence>
<dbReference type="EMBL" id="CP013344">
    <property type="protein sequence ID" value="AMU90381.1"/>
    <property type="molecule type" value="Genomic_DNA"/>
</dbReference>
<dbReference type="GO" id="GO:0006515">
    <property type="term" value="P:protein quality control for misfolded or incompletely synthesized proteins"/>
    <property type="evidence" value="ECO:0007669"/>
    <property type="project" value="TreeGrafter"/>
</dbReference>
<gene>
    <name evidence="8" type="ORF">ATM17_15250</name>
</gene>
<organism evidence="8 9">
    <name type="scientific">Sphingopyxis macrogoltabida</name>
    <name type="common">Sphingomonas macrogoltabidus</name>
    <dbReference type="NCBI Taxonomy" id="33050"/>
    <lineage>
        <taxon>Bacteria</taxon>
        <taxon>Pseudomonadati</taxon>
        <taxon>Pseudomonadota</taxon>
        <taxon>Alphaproteobacteria</taxon>
        <taxon>Sphingomonadales</taxon>
        <taxon>Sphingomonadaceae</taxon>
        <taxon>Sphingopyxis</taxon>
    </lineage>
</organism>
<evidence type="ECO:0000256" key="4">
    <source>
        <dbReference type="ARBA" id="ARBA00022801"/>
    </source>
</evidence>
<evidence type="ECO:0000256" key="1">
    <source>
        <dbReference type="ARBA" id="ARBA00007039"/>
    </source>
</evidence>
<name>A0AAC8Z1Z7_SPHMC</name>
<dbReference type="RefSeq" id="WP_054729167.1">
    <property type="nucleotide sequence ID" value="NZ_CP009429.1"/>
</dbReference>
<proteinExistence type="inferred from homology"/>
<protein>
    <recommendedName>
        <fullName evidence="6">ATP-dependent Clp protease proteolytic subunit</fullName>
    </recommendedName>
</protein>
<dbReference type="NCBIfam" id="NF045542">
    <property type="entry name" value="Clp_rel_HeadMat"/>
    <property type="match status" value="1"/>
</dbReference>
<dbReference type="PANTHER" id="PTHR10381">
    <property type="entry name" value="ATP-DEPENDENT CLP PROTEASE PROTEOLYTIC SUBUNIT"/>
    <property type="match status" value="1"/>
</dbReference>
<feature type="region of interest" description="Disordered" evidence="7">
    <location>
        <begin position="247"/>
        <end position="266"/>
    </location>
</feature>
<evidence type="ECO:0000256" key="3">
    <source>
        <dbReference type="ARBA" id="ARBA00022670"/>
    </source>
</evidence>
<accession>A0AAC8Z1Z7</accession>
<dbReference type="KEGG" id="smaz:LH19_14670"/>
<keyword evidence="4" id="KW-0378">Hydrolase</keyword>
<dbReference type="GO" id="GO:0004176">
    <property type="term" value="F:ATP-dependent peptidase activity"/>
    <property type="evidence" value="ECO:0007669"/>
    <property type="project" value="InterPro"/>
</dbReference>
<sequence length="285" mass="30530">MSLRPLPDIQIAPPKADMSFDLAPKALAAWEPVAASTTEDDIITIFDPIGETWDGKGVTVNQIAEALRSIGANPVTVQINSPGGNFFDGLAIYNLFRAHAAMVTVQIMGVAASAASVIAMAGDEIQIARSGLMMIHNAQWIAVGDRHAMIEAHDRMVHFDEAMNSLYVDRTGIDAEEIGTMMDETTFMTGPEALDKGFATGLLEADEAPTKVRATADRSPLYRLEAVLARQGVSRTERRKLIKEISDGMPRAADENATPRAGDPAVEDGTVGLSLALARMKLARA</sequence>
<evidence type="ECO:0000256" key="2">
    <source>
        <dbReference type="ARBA" id="ARBA00022490"/>
    </source>
</evidence>
<evidence type="ECO:0000256" key="5">
    <source>
        <dbReference type="ARBA" id="ARBA00022825"/>
    </source>
</evidence>
<evidence type="ECO:0000313" key="9">
    <source>
        <dbReference type="Proteomes" id="UP000076088"/>
    </source>
</evidence>
<dbReference type="InterPro" id="IPR001907">
    <property type="entry name" value="ClpP"/>
</dbReference>
<dbReference type="InterPro" id="IPR029045">
    <property type="entry name" value="ClpP/crotonase-like_dom_sf"/>
</dbReference>
<keyword evidence="2" id="KW-0963">Cytoplasm</keyword>
<evidence type="ECO:0000256" key="7">
    <source>
        <dbReference type="SAM" id="MobiDB-lite"/>
    </source>
</evidence>
<dbReference type="InterPro" id="IPR023562">
    <property type="entry name" value="ClpP/TepA"/>
</dbReference>
<reference evidence="9" key="1">
    <citation type="submission" date="2015-11" db="EMBL/GenBank/DDBJ databases">
        <title>Complete genome sequence of a polyethylene-glycol degrader Sphingopyxis macrogoltabida 203N (NBRC 111659).</title>
        <authorList>
            <person name="Yoshiyuki O."/>
            <person name="Shouta N."/>
            <person name="Nagata Y."/>
            <person name="Numata M."/>
            <person name="Tsuchikane K."/>
            <person name="Hosoyama A."/>
            <person name="Yamazoe A."/>
            <person name="Tsuda M."/>
            <person name="Fujita N."/>
            <person name="Kawai F."/>
        </authorList>
    </citation>
    <scope>NUCLEOTIDE SEQUENCE [LARGE SCALE GENOMIC DNA]</scope>
    <source>
        <strain evidence="9">203N</strain>
    </source>
</reference>
<dbReference type="Gene3D" id="3.90.226.10">
    <property type="entry name" value="2-enoyl-CoA Hydratase, Chain A, domain 1"/>
    <property type="match status" value="1"/>
</dbReference>
<keyword evidence="5" id="KW-0720">Serine protease</keyword>
<dbReference type="CDD" id="cd07016">
    <property type="entry name" value="S14_ClpP_1"/>
    <property type="match status" value="1"/>
</dbReference>
<keyword evidence="9" id="KW-1185">Reference proteome</keyword>
<dbReference type="PRINTS" id="PR00127">
    <property type="entry name" value="CLPPROTEASEP"/>
</dbReference>
<dbReference type="Pfam" id="PF00574">
    <property type="entry name" value="CLP_protease"/>
    <property type="match status" value="1"/>
</dbReference>
<evidence type="ECO:0000313" key="8">
    <source>
        <dbReference type="EMBL" id="AMU90381.1"/>
    </source>
</evidence>
<dbReference type="PANTHER" id="PTHR10381:SF70">
    <property type="entry name" value="ATP-DEPENDENT CLP PROTEASE PROTEOLYTIC SUBUNIT"/>
    <property type="match status" value="1"/>
</dbReference>
<dbReference type="GO" id="GO:0004252">
    <property type="term" value="F:serine-type endopeptidase activity"/>
    <property type="evidence" value="ECO:0007669"/>
    <property type="project" value="InterPro"/>
</dbReference>
<keyword evidence="3" id="KW-0645">Protease</keyword>
<reference evidence="8 9" key="2">
    <citation type="journal article" date="2016" name="Genome Announc.">
        <title>Complete Genome Sequence of Sphingopyxis macrogoltabida Strain 203N (NBRC 111659), a Polyethylene Glycol Degrader.</title>
        <authorList>
            <person name="Ohtsubo Y."/>
            <person name="Nonoyama S."/>
            <person name="Nagata Y."/>
            <person name="Numata M."/>
            <person name="Tsuchikane K."/>
            <person name="Hosoyama A."/>
            <person name="Yamazoe A."/>
            <person name="Tsuda M."/>
            <person name="Fujita N."/>
            <person name="Kawai F."/>
        </authorList>
    </citation>
    <scope>NUCLEOTIDE SEQUENCE [LARGE SCALE GENOMIC DNA]</scope>
    <source>
        <strain evidence="8 9">203N</strain>
    </source>
</reference>
<dbReference type="Proteomes" id="UP000076088">
    <property type="component" value="Chromosome"/>
</dbReference>
<dbReference type="GO" id="GO:0051117">
    <property type="term" value="F:ATPase binding"/>
    <property type="evidence" value="ECO:0007669"/>
    <property type="project" value="TreeGrafter"/>
</dbReference>
<dbReference type="AlphaFoldDB" id="A0AAC8Z1Z7"/>
<dbReference type="SUPFAM" id="SSF52096">
    <property type="entry name" value="ClpP/crotonase"/>
    <property type="match status" value="1"/>
</dbReference>